<dbReference type="Pfam" id="PF06013">
    <property type="entry name" value="WXG100"/>
    <property type="match status" value="1"/>
</dbReference>
<dbReference type="Gene3D" id="1.10.287.1060">
    <property type="entry name" value="ESAT-6-like"/>
    <property type="match status" value="1"/>
</dbReference>
<keyword evidence="3" id="KW-1185">Reference proteome</keyword>
<gene>
    <name evidence="2" type="ORF">ASPVEDRAFT_155927</name>
</gene>
<dbReference type="SUPFAM" id="SSF140453">
    <property type="entry name" value="EsxAB dimer-like"/>
    <property type="match status" value="1"/>
</dbReference>
<sequence length="123" mass="12495">MHFSKVISVTLFAVLATASPVPAEISIDQAQIAAVAESFNNFAGSTDGAASDLSGQLQALGAGGASAENIAQWSAEFQQKAKELVQISQEISSGLSQSGQSFEQAESDAASNFDKLASALGGN</sequence>
<dbReference type="GeneID" id="63724004"/>
<feature type="chain" id="PRO_5012521662" evidence="1">
    <location>
        <begin position="24"/>
        <end position="123"/>
    </location>
</feature>
<reference evidence="3" key="1">
    <citation type="journal article" date="2017" name="Genome Biol.">
        <title>Comparative genomics reveals high biological diversity and specific adaptations in the industrially and medically important fungal genus Aspergillus.</title>
        <authorList>
            <person name="de Vries R.P."/>
            <person name="Riley R."/>
            <person name="Wiebenga A."/>
            <person name="Aguilar-Osorio G."/>
            <person name="Amillis S."/>
            <person name="Uchima C.A."/>
            <person name="Anderluh G."/>
            <person name="Asadollahi M."/>
            <person name="Askin M."/>
            <person name="Barry K."/>
            <person name="Battaglia E."/>
            <person name="Bayram O."/>
            <person name="Benocci T."/>
            <person name="Braus-Stromeyer S.A."/>
            <person name="Caldana C."/>
            <person name="Canovas D."/>
            <person name="Cerqueira G.C."/>
            <person name="Chen F."/>
            <person name="Chen W."/>
            <person name="Choi C."/>
            <person name="Clum A."/>
            <person name="Dos Santos R.A."/>
            <person name="Damasio A.R."/>
            <person name="Diallinas G."/>
            <person name="Emri T."/>
            <person name="Fekete E."/>
            <person name="Flipphi M."/>
            <person name="Freyberg S."/>
            <person name="Gallo A."/>
            <person name="Gournas C."/>
            <person name="Habgood R."/>
            <person name="Hainaut M."/>
            <person name="Harispe M.L."/>
            <person name="Henrissat B."/>
            <person name="Hilden K.S."/>
            <person name="Hope R."/>
            <person name="Hossain A."/>
            <person name="Karabika E."/>
            <person name="Karaffa L."/>
            <person name="Karanyi Z."/>
            <person name="Krasevec N."/>
            <person name="Kuo A."/>
            <person name="Kusch H."/>
            <person name="LaButti K."/>
            <person name="Lagendijk E.L."/>
            <person name="Lapidus A."/>
            <person name="Levasseur A."/>
            <person name="Lindquist E."/>
            <person name="Lipzen A."/>
            <person name="Logrieco A.F."/>
            <person name="MacCabe A."/>
            <person name="Maekelae M.R."/>
            <person name="Malavazi I."/>
            <person name="Melin P."/>
            <person name="Meyer V."/>
            <person name="Mielnichuk N."/>
            <person name="Miskei M."/>
            <person name="Molnar A.P."/>
            <person name="Mule G."/>
            <person name="Ngan C.Y."/>
            <person name="Orejas M."/>
            <person name="Orosz E."/>
            <person name="Ouedraogo J.P."/>
            <person name="Overkamp K.M."/>
            <person name="Park H.-S."/>
            <person name="Perrone G."/>
            <person name="Piumi F."/>
            <person name="Punt P.J."/>
            <person name="Ram A.F."/>
            <person name="Ramon A."/>
            <person name="Rauscher S."/>
            <person name="Record E."/>
            <person name="Riano-Pachon D.M."/>
            <person name="Robert V."/>
            <person name="Roehrig J."/>
            <person name="Ruller R."/>
            <person name="Salamov A."/>
            <person name="Salih N.S."/>
            <person name="Samson R.A."/>
            <person name="Sandor E."/>
            <person name="Sanguinetti M."/>
            <person name="Schuetze T."/>
            <person name="Sepcic K."/>
            <person name="Shelest E."/>
            <person name="Sherlock G."/>
            <person name="Sophianopoulou V."/>
            <person name="Squina F.M."/>
            <person name="Sun H."/>
            <person name="Susca A."/>
            <person name="Todd R.B."/>
            <person name="Tsang A."/>
            <person name="Unkles S.E."/>
            <person name="van de Wiele N."/>
            <person name="van Rossen-Uffink D."/>
            <person name="Oliveira J.V."/>
            <person name="Vesth T.C."/>
            <person name="Visser J."/>
            <person name="Yu J.-H."/>
            <person name="Zhou M."/>
            <person name="Andersen M.R."/>
            <person name="Archer D.B."/>
            <person name="Baker S.E."/>
            <person name="Benoit I."/>
            <person name="Brakhage A.A."/>
            <person name="Braus G.H."/>
            <person name="Fischer R."/>
            <person name="Frisvad J.C."/>
            <person name="Goldman G.H."/>
            <person name="Houbraken J."/>
            <person name="Oakley B."/>
            <person name="Pocsi I."/>
            <person name="Scazzocchio C."/>
            <person name="Seiboth B."/>
            <person name="vanKuyk P.A."/>
            <person name="Wortman J."/>
            <person name="Dyer P.S."/>
            <person name="Grigoriev I.V."/>
        </authorList>
    </citation>
    <scope>NUCLEOTIDE SEQUENCE [LARGE SCALE GENOMIC DNA]</scope>
    <source>
        <strain evidence="3">CBS 583.65</strain>
    </source>
</reference>
<dbReference type="InterPro" id="IPR036689">
    <property type="entry name" value="ESAT-6-like_sf"/>
</dbReference>
<dbReference type="EMBL" id="KV878139">
    <property type="protein sequence ID" value="OJJ08226.1"/>
    <property type="molecule type" value="Genomic_DNA"/>
</dbReference>
<dbReference type="InterPro" id="IPR010310">
    <property type="entry name" value="T7SS_ESAT-6-like"/>
</dbReference>
<dbReference type="VEuPathDB" id="FungiDB:ASPVEDRAFT_155927"/>
<dbReference type="AlphaFoldDB" id="A0A1L9Q3B7"/>
<dbReference type="Proteomes" id="UP000184073">
    <property type="component" value="Unassembled WGS sequence"/>
</dbReference>
<feature type="signal peptide" evidence="1">
    <location>
        <begin position="1"/>
        <end position="23"/>
    </location>
</feature>
<proteinExistence type="predicted"/>
<protein>
    <submittedName>
        <fullName evidence="2">Uncharacterized protein</fullName>
    </submittedName>
</protein>
<evidence type="ECO:0000256" key="1">
    <source>
        <dbReference type="SAM" id="SignalP"/>
    </source>
</evidence>
<dbReference type="OrthoDB" id="10493594at2759"/>
<evidence type="ECO:0000313" key="2">
    <source>
        <dbReference type="EMBL" id="OJJ08226.1"/>
    </source>
</evidence>
<accession>A0A1L9Q3B7</accession>
<dbReference type="RefSeq" id="XP_040673988.1">
    <property type="nucleotide sequence ID" value="XM_040808493.1"/>
</dbReference>
<evidence type="ECO:0000313" key="3">
    <source>
        <dbReference type="Proteomes" id="UP000184073"/>
    </source>
</evidence>
<organism evidence="2 3">
    <name type="scientific">Aspergillus versicolor CBS 583.65</name>
    <dbReference type="NCBI Taxonomy" id="1036611"/>
    <lineage>
        <taxon>Eukaryota</taxon>
        <taxon>Fungi</taxon>
        <taxon>Dikarya</taxon>
        <taxon>Ascomycota</taxon>
        <taxon>Pezizomycotina</taxon>
        <taxon>Eurotiomycetes</taxon>
        <taxon>Eurotiomycetidae</taxon>
        <taxon>Eurotiales</taxon>
        <taxon>Aspergillaceae</taxon>
        <taxon>Aspergillus</taxon>
        <taxon>Aspergillus subgen. Nidulantes</taxon>
    </lineage>
</organism>
<keyword evidence="1" id="KW-0732">Signal</keyword>
<name>A0A1L9Q3B7_ASPVE</name>